<dbReference type="AlphaFoldDB" id="A0A0L8HFM6"/>
<organism evidence="1">
    <name type="scientific">Octopus bimaculoides</name>
    <name type="common">California two-spotted octopus</name>
    <dbReference type="NCBI Taxonomy" id="37653"/>
    <lineage>
        <taxon>Eukaryota</taxon>
        <taxon>Metazoa</taxon>
        <taxon>Spiralia</taxon>
        <taxon>Lophotrochozoa</taxon>
        <taxon>Mollusca</taxon>
        <taxon>Cephalopoda</taxon>
        <taxon>Coleoidea</taxon>
        <taxon>Octopodiformes</taxon>
        <taxon>Octopoda</taxon>
        <taxon>Incirrata</taxon>
        <taxon>Octopodidae</taxon>
        <taxon>Octopus</taxon>
    </lineage>
</organism>
<evidence type="ECO:0000313" key="1">
    <source>
        <dbReference type="EMBL" id="KOF88012.1"/>
    </source>
</evidence>
<accession>A0A0L8HFM6</accession>
<protein>
    <submittedName>
        <fullName evidence="1">Uncharacterized protein</fullName>
    </submittedName>
</protein>
<dbReference type="EMBL" id="KQ418277">
    <property type="protein sequence ID" value="KOF88012.1"/>
    <property type="molecule type" value="Genomic_DNA"/>
</dbReference>
<proteinExistence type="predicted"/>
<reference evidence="1" key="1">
    <citation type="submission" date="2015-07" db="EMBL/GenBank/DDBJ databases">
        <title>MeaNS - Measles Nucleotide Surveillance Program.</title>
        <authorList>
            <person name="Tran T."/>
            <person name="Druce J."/>
        </authorList>
    </citation>
    <scope>NUCLEOTIDE SEQUENCE</scope>
    <source>
        <strain evidence="1">UCB-OBI-ISO-001</strain>
        <tissue evidence="1">Gonad</tissue>
    </source>
</reference>
<name>A0A0L8HFM6_OCTBM</name>
<sequence length="152" mass="17225">GSNNNNMNNDNINNSINNDTKSCKINACKTVASVLNINESNDRINISNIDYTNVINSNGNDSSSNNVNNNGINTNGINSAMNNACNFTFQKPSNKLRDRRNLHSNDITCYNPPWSDNMNIQHAKKYFAALRKNFPPSNKSYRIFNKRKKEKF</sequence>
<gene>
    <name evidence="1" type="ORF">OCBIM_22015695mg</name>
</gene>
<feature type="non-terminal residue" evidence="1">
    <location>
        <position position="1"/>
    </location>
</feature>